<gene>
    <name evidence="1" type="ORF">K3G42_024530</name>
</gene>
<name>A0ACB8G4C8_9SAUR</name>
<protein>
    <submittedName>
        <fullName evidence="1">Uncharacterized protein</fullName>
    </submittedName>
</protein>
<reference evidence="1" key="1">
    <citation type="submission" date="2021-08" db="EMBL/GenBank/DDBJ databases">
        <title>The first chromosome-level gecko genome reveals the dynamic sex chromosomes of Neotropical dwarf geckos (Sphaerodactylidae: Sphaerodactylus).</title>
        <authorList>
            <person name="Pinto B.J."/>
            <person name="Keating S.E."/>
            <person name="Gamble T."/>
        </authorList>
    </citation>
    <scope>NUCLEOTIDE SEQUENCE</scope>
    <source>
        <strain evidence="1">TG3544</strain>
    </source>
</reference>
<evidence type="ECO:0000313" key="1">
    <source>
        <dbReference type="EMBL" id="KAH8014007.1"/>
    </source>
</evidence>
<comment type="caution">
    <text evidence="1">The sequence shown here is derived from an EMBL/GenBank/DDBJ whole genome shotgun (WGS) entry which is preliminary data.</text>
</comment>
<evidence type="ECO:0000313" key="2">
    <source>
        <dbReference type="Proteomes" id="UP000827872"/>
    </source>
</evidence>
<proteinExistence type="predicted"/>
<keyword evidence="2" id="KW-1185">Reference proteome</keyword>
<sequence>MWALNVVTTDCRIRGIALFTGKPPFDFSEAQAVCKQLGLILASKTQVENALKHGFETCSFGWIAEGFTVISRKTSNNKCGQGKTGVAEWKVPHNRKSNAYCYNSSDIWINSCIPEATTTALPDVSTEINSTSIVSYQHTSEIARTSETMQTKRLHPLFRVICVTETMLPTETTRYEEEITLPPNQAAFKNDGVVFGGIPIALLVLALIFFGATVSLAVCYIKKYKKTFPFSRKKEKRDEIETKDIKGIKPSSKTLEQEPKKNGKKAEELQAKPEPPVKCMEAEV</sequence>
<accession>A0ACB8G4C8</accession>
<dbReference type="EMBL" id="CM037615">
    <property type="protein sequence ID" value="KAH8014007.1"/>
    <property type="molecule type" value="Genomic_DNA"/>
</dbReference>
<organism evidence="1 2">
    <name type="scientific">Sphaerodactylus townsendi</name>
    <dbReference type="NCBI Taxonomy" id="933632"/>
    <lineage>
        <taxon>Eukaryota</taxon>
        <taxon>Metazoa</taxon>
        <taxon>Chordata</taxon>
        <taxon>Craniata</taxon>
        <taxon>Vertebrata</taxon>
        <taxon>Euteleostomi</taxon>
        <taxon>Lepidosauria</taxon>
        <taxon>Squamata</taxon>
        <taxon>Bifurcata</taxon>
        <taxon>Gekkota</taxon>
        <taxon>Sphaerodactylidae</taxon>
        <taxon>Sphaerodactylus</taxon>
    </lineage>
</organism>
<dbReference type="Proteomes" id="UP000827872">
    <property type="component" value="Linkage Group LG02"/>
</dbReference>